<accession>A0A1H6F551</accession>
<dbReference type="PANTHER" id="PTHR48079:SF6">
    <property type="entry name" value="NAD(P)-BINDING DOMAIN-CONTAINING PROTEIN-RELATED"/>
    <property type="match status" value="1"/>
</dbReference>
<evidence type="ECO:0000313" key="3">
    <source>
        <dbReference type="Proteomes" id="UP000236724"/>
    </source>
</evidence>
<evidence type="ECO:0000259" key="1">
    <source>
        <dbReference type="Pfam" id="PF01370"/>
    </source>
</evidence>
<reference evidence="2 3" key="1">
    <citation type="submission" date="2016-10" db="EMBL/GenBank/DDBJ databases">
        <authorList>
            <person name="de Groot N.N."/>
        </authorList>
    </citation>
    <scope>NUCLEOTIDE SEQUENCE [LARGE SCALE GENOMIC DNA]</scope>
    <source>
        <strain evidence="2">MBHS1</strain>
    </source>
</reference>
<dbReference type="RefSeq" id="WP_286018942.1">
    <property type="nucleotide sequence ID" value="NZ_FMSV02000051.1"/>
</dbReference>
<dbReference type="PANTHER" id="PTHR48079">
    <property type="entry name" value="PROTEIN YEEZ"/>
    <property type="match status" value="1"/>
</dbReference>
<dbReference type="AlphaFoldDB" id="A0A1H6F551"/>
<dbReference type="Gene3D" id="3.40.50.720">
    <property type="entry name" value="NAD(P)-binding Rossmann-like Domain"/>
    <property type="match status" value="1"/>
</dbReference>
<dbReference type="InterPro" id="IPR051783">
    <property type="entry name" value="NAD(P)-dependent_oxidoreduct"/>
</dbReference>
<dbReference type="Pfam" id="PF01370">
    <property type="entry name" value="Epimerase"/>
    <property type="match status" value="2"/>
</dbReference>
<name>A0A1H6F551_9GAMM</name>
<dbReference type="EMBL" id="FMSV02000051">
    <property type="protein sequence ID" value="SEH04399.1"/>
    <property type="molecule type" value="Genomic_DNA"/>
</dbReference>
<dbReference type="GO" id="GO:0004029">
    <property type="term" value="F:aldehyde dehydrogenase (NAD+) activity"/>
    <property type="evidence" value="ECO:0007669"/>
    <property type="project" value="TreeGrafter"/>
</dbReference>
<dbReference type="Proteomes" id="UP000236724">
    <property type="component" value="Unassembled WGS sequence"/>
</dbReference>
<organism evidence="2 3">
    <name type="scientific">Candidatus Venteria ishoeyi</name>
    <dbReference type="NCBI Taxonomy" id="1899563"/>
    <lineage>
        <taxon>Bacteria</taxon>
        <taxon>Pseudomonadati</taxon>
        <taxon>Pseudomonadota</taxon>
        <taxon>Gammaproteobacteria</taxon>
        <taxon>Thiotrichales</taxon>
        <taxon>Thiotrichaceae</taxon>
        <taxon>Venteria</taxon>
    </lineage>
</organism>
<sequence>MKLQNEHPILLTGASSQIGRFLLPQLLDAGYQVMALSRRPKPDWVLAHPRHEACHWINADLNTIPKNLPCKQAEILLHLAPITLLPELLEHLPDLQRLIAFSSTSRFCKLDSSDPGERDIANALIDAESVVVRLCDACQVRWTLFRPTLIYGCNRDKNVYFITQFIQRFHFFPVLAPANGKRQPVHAEDLAIACIQALNHPHTALHSYNLSGGETLTYKEMVARIFQATGQPTRILAIPAWLFRSAITVLRLFPKYRHISSAMMERMNEPLYYPHIEATRDFDYKPRGFTPPKDTD</sequence>
<feature type="domain" description="NAD-dependent epimerase/dehydratase" evidence="1">
    <location>
        <begin position="9"/>
        <end position="79"/>
    </location>
</feature>
<evidence type="ECO:0000313" key="2">
    <source>
        <dbReference type="EMBL" id="SEH04399.1"/>
    </source>
</evidence>
<dbReference type="InterPro" id="IPR001509">
    <property type="entry name" value="Epimerase_deHydtase"/>
</dbReference>
<dbReference type="SUPFAM" id="SSF51735">
    <property type="entry name" value="NAD(P)-binding Rossmann-fold domains"/>
    <property type="match status" value="1"/>
</dbReference>
<dbReference type="GO" id="GO:0005737">
    <property type="term" value="C:cytoplasm"/>
    <property type="evidence" value="ECO:0007669"/>
    <property type="project" value="TreeGrafter"/>
</dbReference>
<keyword evidence="3" id="KW-1185">Reference proteome</keyword>
<dbReference type="InterPro" id="IPR036291">
    <property type="entry name" value="NAD(P)-bd_dom_sf"/>
</dbReference>
<protein>
    <submittedName>
        <fullName evidence="2">NAD dependent epimerase/dehydratase family protein</fullName>
    </submittedName>
</protein>
<feature type="domain" description="NAD-dependent epimerase/dehydratase" evidence="1">
    <location>
        <begin position="127"/>
        <end position="210"/>
    </location>
</feature>
<proteinExistence type="predicted"/>
<gene>
    <name evidence="2" type="ORF">MBHS_00245</name>
</gene>